<dbReference type="InterPro" id="IPR050756">
    <property type="entry name" value="CSN3"/>
</dbReference>
<dbReference type="AlphaFoldDB" id="A0AAD7TN98"/>
<evidence type="ECO:0000256" key="4">
    <source>
        <dbReference type="ARBA" id="ARBA00014878"/>
    </source>
</evidence>
<dbReference type="PROSITE" id="PS50250">
    <property type="entry name" value="PCI"/>
    <property type="match status" value="1"/>
</dbReference>
<keyword evidence="5" id="KW-0963">Cytoplasm</keyword>
<protein>
    <recommendedName>
        <fullName evidence="4">COP9 signalosome complex subunit 3</fullName>
    </recommendedName>
</protein>
<dbReference type="PANTHER" id="PTHR10758:SF1">
    <property type="entry name" value="COP9 SIGNALOSOME COMPLEX SUBUNIT 3"/>
    <property type="match status" value="1"/>
</dbReference>
<comment type="similarity">
    <text evidence="3">Belongs to the CSN3 family.</text>
</comment>
<evidence type="ECO:0000313" key="10">
    <source>
        <dbReference type="Proteomes" id="UP001215151"/>
    </source>
</evidence>
<dbReference type="GO" id="GO:0008180">
    <property type="term" value="C:COP9 signalosome"/>
    <property type="evidence" value="ECO:0007669"/>
    <property type="project" value="UniProtKB-KW"/>
</dbReference>
<keyword evidence="6" id="KW-0736">Signalosome</keyword>
<reference evidence="9" key="1">
    <citation type="submission" date="2022-11" db="EMBL/GenBank/DDBJ databases">
        <title>Genome Sequence of Cubamyces cubensis.</title>
        <authorList>
            <person name="Buettner E."/>
        </authorList>
    </citation>
    <scope>NUCLEOTIDE SEQUENCE</scope>
    <source>
        <strain evidence="9">MPL-01</strain>
    </source>
</reference>
<dbReference type="GO" id="GO:0005737">
    <property type="term" value="C:cytoplasm"/>
    <property type="evidence" value="ECO:0007669"/>
    <property type="project" value="UniProtKB-SubCell"/>
</dbReference>
<evidence type="ECO:0000256" key="7">
    <source>
        <dbReference type="ARBA" id="ARBA00023242"/>
    </source>
</evidence>
<evidence type="ECO:0000259" key="8">
    <source>
        <dbReference type="PROSITE" id="PS50250"/>
    </source>
</evidence>
<evidence type="ECO:0000256" key="3">
    <source>
        <dbReference type="ARBA" id="ARBA00007084"/>
    </source>
</evidence>
<keyword evidence="10" id="KW-1185">Reference proteome</keyword>
<evidence type="ECO:0000256" key="6">
    <source>
        <dbReference type="ARBA" id="ARBA00022790"/>
    </source>
</evidence>
<feature type="domain" description="PCI" evidence="8">
    <location>
        <begin position="211"/>
        <end position="373"/>
    </location>
</feature>
<dbReference type="Pfam" id="PF01399">
    <property type="entry name" value="PCI"/>
    <property type="match status" value="1"/>
</dbReference>
<comment type="subcellular location">
    <subcellularLocation>
        <location evidence="2">Cytoplasm</location>
    </subcellularLocation>
    <subcellularLocation>
        <location evidence="1">Nucleus</location>
    </subcellularLocation>
</comment>
<gene>
    <name evidence="9" type="ORF">ONZ51_g8676</name>
</gene>
<dbReference type="EMBL" id="JAPEVG010000269">
    <property type="protein sequence ID" value="KAJ8469917.1"/>
    <property type="molecule type" value="Genomic_DNA"/>
</dbReference>
<proteinExistence type="inferred from homology"/>
<dbReference type="InterPro" id="IPR055089">
    <property type="entry name" value="COP9_N"/>
</dbReference>
<dbReference type="GO" id="GO:0006511">
    <property type="term" value="P:ubiquitin-dependent protein catabolic process"/>
    <property type="evidence" value="ECO:0007669"/>
    <property type="project" value="TreeGrafter"/>
</dbReference>
<accession>A0AAD7TN98</accession>
<evidence type="ECO:0000256" key="1">
    <source>
        <dbReference type="ARBA" id="ARBA00004123"/>
    </source>
</evidence>
<dbReference type="Pfam" id="PF22788">
    <property type="entry name" value="COP9_hel_rpt"/>
    <property type="match status" value="1"/>
</dbReference>
<dbReference type="PANTHER" id="PTHR10758">
    <property type="entry name" value="26S PROTEASOME NON-ATPASE REGULATORY SUBUNIT 3/COP9 SIGNALOSOME COMPLEX SUBUNIT 3"/>
    <property type="match status" value="1"/>
</dbReference>
<evidence type="ECO:0000313" key="9">
    <source>
        <dbReference type="EMBL" id="KAJ8469917.1"/>
    </source>
</evidence>
<sequence>MSTAGTSQAGGSASLDDVLQQITTSNNPSTLNHYLKTFAPKESRDTILASTLSSGQDPLSVLDPQSNTLGYLYILSARLHSSLAPTPTLSIIEDFCSQFDPVQARFAPERVTFLAKGIVRASESSNNAKYALASLYSLVTRYPPDLSYLTTLHAIFLKTCVATRHFTTALPVLAVPITSVDTTLSDLHYNDNLVYHYAGGIALGALKRWREAEEFFEICVSAPAQVPAAIQLEAYKKLVLVQLIQYGETSSPPKYTHPALGRQLKASPYGAFVKMYPSRLDALRAFVSKEQELFNQERNTGLINQAIDRAPVWLIKKLTATYLTLGLADIGREVGIQSEEDVRAIILDMIDSGEINATISADDTVTFADLVPQFSKDELDRLVVQAQEHNRVLAKVERTINASKEYLTKALKHKDDAGSWGIEEDVFPPGMGASTPWAEE</sequence>
<dbReference type="Proteomes" id="UP001215151">
    <property type="component" value="Unassembled WGS sequence"/>
</dbReference>
<keyword evidence="7" id="KW-0539">Nucleus</keyword>
<name>A0AAD7TN98_9APHY</name>
<organism evidence="9 10">
    <name type="scientific">Trametes cubensis</name>
    <dbReference type="NCBI Taxonomy" id="1111947"/>
    <lineage>
        <taxon>Eukaryota</taxon>
        <taxon>Fungi</taxon>
        <taxon>Dikarya</taxon>
        <taxon>Basidiomycota</taxon>
        <taxon>Agaricomycotina</taxon>
        <taxon>Agaricomycetes</taxon>
        <taxon>Polyporales</taxon>
        <taxon>Polyporaceae</taxon>
        <taxon>Trametes</taxon>
    </lineage>
</organism>
<evidence type="ECO:0000256" key="2">
    <source>
        <dbReference type="ARBA" id="ARBA00004496"/>
    </source>
</evidence>
<comment type="caution">
    <text evidence="9">The sequence shown here is derived from an EMBL/GenBank/DDBJ whole genome shotgun (WGS) entry which is preliminary data.</text>
</comment>
<dbReference type="InterPro" id="IPR000717">
    <property type="entry name" value="PCI_dom"/>
</dbReference>
<evidence type="ECO:0000256" key="5">
    <source>
        <dbReference type="ARBA" id="ARBA00022490"/>
    </source>
</evidence>